<dbReference type="Proteomes" id="UP000552757">
    <property type="component" value="Unassembled WGS sequence"/>
</dbReference>
<dbReference type="InterPro" id="IPR042086">
    <property type="entry name" value="MeTrfase_capping"/>
</dbReference>
<evidence type="ECO:0008006" key="3">
    <source>
        <dbReference type="Google" id="ProtNLM"/>
    </source>
</evidence>
<name>A0A7W6DKE8_9SPHN</name>
<evidence type="ECO:0000313" key="2">
    <source>
        <dbReference type="Proteomes" id="UP000552757"/>
    </source>
</evidence>
<organism evidence="1 2">
    <name type="scientific">Sphingobium fontiphilum</name>
    <dbReference type="NCBI Taxonomy" id="944425"/>
    <lineage>
        <taxon>Bacteria</taxon>
        <taxon>Pseudomonadati</taxon>
        <taxon>Pseudomonadota</taxon>
        <taxon>Alphaproteobacteria</taxon>
        <taxon>Sphingomonadales</taxon>
        <taxon>Sphingomonadaceae</taxon>
        <taxon>Sphingobium</taxon>
    </lineage>
</organism>
<proteinExistence type="predicted"/>
<dbReference type="Gene3D" id="1.10.1200.270">
    <property type="entry name" value="Methyltransferase, alpha-helical capping domain"/>
    <property type="match status" value="1"/>
</dbReference>
<dbReference type="InterPro" id="IPR029063">
    <property type="entry name" value="SAM-dependent_MTases_sf"/>
</dbReference>
<gene>
    <name evidence="1" type="ORF">GGR44_001953</name>
</gene>
<dbReference type="RefSeq" id="WP_246344504.1">
    <property type="nucleotide sequence ID" value="NZ_JACIEB010000004.1"/>
</dbReference>
<reference evidence="1 2" key="1">
    <citation type="submission" date="2020-08" db="EMBL/GenBank/DDBJ databases">
        <title>Genomic Encyclopedia of Type Strains, Phase IV (KMG-IV): sequencing the most valuable type-strain genomes for metagenomic binning, comparative biology and taxonomic classification.</title>
        <authorList>
            <person name="Goeker M."/>
        </authorList>
    </citation>
    <scope>NUCLEOTIDE SEQUENCE [LARGE SCALE GENOMIC DNA]</scope>
    <source>
        <strain evidence="1 2">DSM 29348</strain>
    </source>
</reference>
<comment type="caution">
    <text evidence="1">The sequence shown here is derived from an EMBL/GenBank/DDBJ whole genome shotgun (WGS) entry which is preliminary data.</text>
</comment>
<dbReference type="AlphaFoldDB" id="A0A7W6DKE8"/>
<dbReference type="SUPFAM" id="SSF53335">
    <property type="entry name" value="S-adenosyl-L-methionine-dependent methyltransferases"/>
    <property type="match status" value="1"/>
</dbReference>
<keyword evidence="2" id="KW-1185">Reference proteome</keyword>
<dbReference type="EMBL" id="JACIEB010000004">
    <property type="protein sequence ID" value="MBB3982290.1"/>
    <property type="molecule type" value="Genomic_DNA"/>
</dbReference>
<accession>A0A7W6DKE8</accession>
<sequence length="182" mass="19675">MSPIMAGRSIASLWKRARSAELRPGGRLVCQFMGRGADGHGFEWMAGNFWRSIVDMERERLLTAEETLRMASPSAGRSLDQLAAPFEAGQVVGLALDHLSAVPAPDPYWDALQETGDAAAFGRQWANMMCAANGPNFSARLDAGRDRAQLTNSLLQRLAARIEADPQPGHSVIVIMSISKPG</sequence>
<evidence type="ECO:0000313" key="1">
    <source>
        <dbReference type="EMBL" id="MBB3982290.1"/>
    </source>
</evidence>
<protein>
    <recommendedName>
        <fullName evidence="3">Class I SAM-dependent methyltransferase</fullName>
    </recommendedName>
</protein>